<reference evidence="2" key="1">
    <citation type="submission" date="2023-06" db="EMBL/GenBank/DDBJ databases">
        <authorList>
            <consortium name="Lawrence Berkeley National Laboratory"/>
            <person name="Ahrendt S."/>
            <person name="Sahu N."/>
            <person name="Indic B."/>
            <person name="Wong-Bajracharya J."/>
            <person name="Merenyi Z."/>
            <person name="Ke H.-M."/>
            <person name="Monk M."/>
            <person name="Kocsube S."/>
            <person name="Drula E."/>
            <person name="Lipzen A."/>
            <person name="Balint B."/>
            <person name="Henrissat B."/>
            <person name="Andreopoulos B."/>
            <person name="Martin F.M."/>
            <person name="Harder C.B."/>
            <person name="Rigling D."/>
            <person name="Ford K.L."/>
            <person name="Foster G.D."/>
            <person name="Pangilinan J."/>
            <person name="Papanicolaou A."/>
            <person name="Barry K."/>
            <person name="LaButti K."/>
            <person name="Viragh M."/>
            <person name="Koriabine M."/>
            <person name="Yan M."/>
            <person name="Riley R."/>
            <person name="Champramary S."/>
            <person name="Plett K.L."/>
            <person name="Tsai I.J."/>
            <person name="Slot J."/>
            <person name="Sipos G."/>
            <person name="Plett J."/>
            <person name="Nagy L.G."/>
            <person name="Grigoriev I.V."/>
        </authorList>
    </citation>
    <scope>NUCLEOTIDE SEQUENCE</scope>
    <source>
        <strain evidence="2">ICMP 16352</strain>
    </source>
</reference>
<name>A0AA39NBT2_9AGAR</name>
<evidence type="ECO:0000256" key="1">
    <source>
        <dbReference type="SAM" id="MobiDB-lite"/>
    </source>
</evidence>
<evidence type="ECO:0000313" key="2">
    <source>
        <dbReference type="EMBL" id="KAK0462751.1"/>
    </source>
</evidence>
<dbReference type="AlphaFoldDB" id="A0AA39NBT2"/>
<protein>
    <submittedName>
        <fullName evidence="2">Uncharacterized protein</fullName>
    </submittedName>
</protein>
<organism evidence="2 3">
    <name type="scientific">Armillaria novae-zelandiae</name>
    <dbReference type="NCBI Taxonomy" id="153914"/>
    <lineage>
        <taxon>Eukaryota</taxon>
        <taxon>Fungi</taxon>
        <taxon>Dikarya</taxon>
        <taxon>Basidiomycota</taxon>
        <taxon>Agaricomycotina</taxon>
        <taxon>Agaricomycetes</taxon>
        <taxon>Agaricomycetidae</taxon>
        <taxon>Agaricales</taxon>
        <taxon>Marasmiineae</taxon>
        <taxon>Physalacriaceae</taxon>
        <taxon>Armillaria</taxon>
    </lineage>
</organism>
<evidence type="ECO:0000313" key="3">
    <source>
        <dbReference type="Proteomes" id="UP001175227"/>
    </source>
</evidence>
<dbReference type="EMBL" id="JAUEPR010000124">
    <property type="protein sequence ID" value="KAK0462751.1"/>
    <property type="molecule type" value="Genomic_DNA"/>
</dbReference>
<sequence>MACSEPPEDLSQLNKATSPAAVFGSAGPKEPTVFQKSLAHGKYYAGLELLSWLQGMPPQSSWTSACVDKWVHNAKGFWEHCKAQVDTVGILAKDFQGVEYKFLQLLLEFPDEKVVSFCLEYNELRQYSLKVFPLPLPENLVPVAPSRSVSAAPLAPPSFLAVSSTSQAFAPPKAPLYNPAAGPQPPKLTLLGPHLLVATPEPSFSLDPTSPLHLAANIMISPPSFSPFTDSIVTHRSNPLHAITPSVPVLPDPVPASADDKDEPPTPGAIDKGKGKEIISGTDEDEYKVSRPTSELMAMDIGNEDDGSPPPTNITWRYRSPIFVGPNPTSVSEVRIGHDIHLADPNSTLFKLLGAPEPKKSKKSPQKKLKFDNPPPAPNNSATEGMVKALRASKKTLKAKEVVAAPKGDIIVTRVNHPRGPSQICPPLASMGVQGGGFGEEVPAGLQPIVGSFKTIGVLVVSKDFGDFIKVDKALWNKKVAPFVGEQCILVFLESLDAFESSMDTLTQHANTLEDIITNYLAGIDAMTHLQGVCAQIGHLHESLNSNTQVEEVPDDDDDVGFGVGGVAEGEPGPSRKWKRSRK</sequence>
<gene>
    <name evidence="2" type="ORF">IW261DRAFT_1428037</name>
</gene>
<dbReference type="Proteomes" id="UP001175227">
    <property type="component" value="Unassembled WGS sequence"/>
</dbReference>
<feature type="region of interest" description="Disordered" evidence="1">
    <location>
        <begin position="353"/>
        <end position="383"/>
    </location>
</feature>
<feature type="region of interest" description="Disordered" evidence="1">
    <location>
        <begin position="548"/>
        <end position="583"/>
    </location>
</feature>
<keyword evidence="3" id="KW-1185">Reference proteome</keyword>
<proteinExistence type="predicted"/>
<comment type="caution">
    <text evidence="2">The sequence shown here is derived from an EMBL/GenBank/DDBJ whole genome shotgun (WGS) entry which is preliminary data.</text>
</comment>
<feature type="region of interest" description="Disordered" evidence="1">
    <location>
        <begin position="243"/>
        <end position="290"/>
    </location>
</feature>
<accession>A0AA39NBT2</accession>